<geneLocation type="plasmid" evidence="6">
    <name>sym pNGR234b</name>
</geneLocation>
<dbReference type="Pfam" id="PF01557">
    <property type="entry name" value="FAA_hydrolase"/>
    <property type="match status" value="1"/>
</dbReference>
<dbReference type="EMBL" id="CP000874">
    <property type="protein sequence ID" value="ACP21880.1"/>
    <property type="molecule type" value="Genomic_DNA"/>
</dbReference>
<dbReference type="GO" id="GO:0046872">
    <property type="term" value="F:metal ion binding"/>
    <property type="evidence" value="ECO:0007669"/>
    <property type="project" value="UniProtKB-KW"/>
</dbReference>
<reference evidence="6" key="2">
    <citation type="journal article" date="2004" name="J. Bacteriol.">
        <title>An evolutionary hot spot: the pNGR234b replicon of Rhizobium sp. strain NGR234.</title>
        <authorList>
            <person name="Streit W.R."/>
            <person name="Schmitz R.A."/>
            <person name="Perret X."/>
            <person name="Staehelin C."/>
            <person name="Deakin W.J."/>
            <person name="Raasch C."/>
            <person name="Liesegang H."/>
            <person name="Broughton W.J."/>
        </authorList>
    </citation>
    <scope>NUCLEOTIDE SEQUENCE [LARGE SCALE GENOMIC DNA]</scope>
    <source>
        <strain evidence="6">NBRC 101917 / NGR234</strain>
        <plasmid evidence="5">pNGR234b</plasmid>
        <plasmid evidence="6">sym pNGR234b</plasmid>
    </source>
</reference>
<dbReference type="FunFam" id="3.90.850.10:FF:000002">
    <property type="entry name" value="2-hydroxyhepta-2,4-diene-1,7-dioate isomerase"/>
    <property type="match status" value="1"/>
</dbReference>
<dbReference type="PANTHER" id="PTHR42796:SF4">
    <property type="entry name" value="FUMARYLACETOACETATE HYDROLASE DOMAIN-CONTAINING PROTEIN 2A"/>
    <property type="match status" value="1"/>
</dbReference>
<feature type="domain" description="Fumarylacetoacetase-like C-terminal" evidence="3">
    <location>
        <begin position="76"/>
        <end position="282"/>
    </location>
</feature>
<keyword evidence="2" id="KW-0479">Metal-binding</keyword>
<dbReference type="EMBL" id="AY316747">
    <property type="protein sequence ID" value="AAQ87342.1"/>
    <property type="molecule type" value="Genomic_DNA"/>
</dbReference>
<evidence type="ECO:0000256" key="2">
    <source>
        <dbReference type="ARBA" id="ARBA00022723"/>
    </source>
</evidence>
<evidence type="ECO:0000256" key="1">
    <source>
        <dbReference type="ARBA" id="ARBA00010211"/>
    </source>
</evidence>
<accession>Q6W1M6</accession>
<dbReference type="KEGG" id="rhi:NGR_b04170"/>
<dbReference type="Gene3D" id="3.90.850.10">
    <property type="entry name" value="Fumarylacetoacetase-like, C-terminal domain"/>
    <property type="match status" value="1"/>
</dbReference>
<dbReference type="RefSeq" id="WP_012706479.1">
    <property type="nucleotide sequence ID" value="NC_012586.1"/>
</dbReference>
<dbReference type="GO" id="GO:0016787">
    <property type="term" value="F:hydrolase activity"/>
    <property type="evidence" value="ECO:0007669"/>
    <property type="project" value="UniProtKB-KW"/>
</dbReference>
<keyword evidence="4" id="KW-0614">Plasmid</keyword>
<geneLocation type="plasmid" evidence="4">
    <name>megaplasmid 2</name>
</geneLocation>
<gene>
    <name evidence="5" type="ordered locus">NGR_b04170</name>
    <name evidence="4" type="ORF">RNGR00570</name>
</gene>
<geneLocation type="plasmid" evidence="5">
    <name>pNGR234b</name>
</geneLocation>
<evidence type="ECO:0000313" key="6">
    <source>
        <dbReference type="Proteomes" id="UP000001054"/>
    </source>
</evidence>
<reference evidence="4" key="1">
    <citation type="submission" date="2003-06" db="EMBL/GenBank/DDBJ databases">
        <title>Comparative DNA analysis of two large contigs of the Rhizobium sp. NGR234 megaplasmid 2.</title>
        <authorList>
            <person name="Broughton W.J."/>
            <person name="Perret X."/>
            <person name="Staehelin C."/>
            <person name="Schmitz R.A."/>
            <person name="Raasch C."/>
            <person name="Liesegang H."/>
            <person name="Gottschalk G."/>
            <person name="Streit W.R."/>
        </authorList>
    </citation>
    <scope>NUCLEOTIDE SEQUENCE</scope>
    <source>
        <strain evidence="4">NGR234</strain>
        <plasmid evidence="4">megaplasmid 2</plasmid>
    </source>
</reference>
<evidence type="ECO:0000259" key="3">
    <source>
        <dbReference type="Pfam" id="PF01557"/>
    </source>
</evidence>
<dbReference type="GO" id="GO:0016853">
    <property type="term" value="F:isomerase activity"/>
    <property type="evidence" value="ECO:0007669"/>
    <property type="project" value="UniProtKB-ARBA"/>
</dbReference>
<proteinExistence type="inferred from homology"/>
<dbReference type="GO" id="GO:0019752">
    <property type="term" value="P:carboxylic acid metabolic process"/>
    <property type="evidence" value="ECO:0007669"/>
    <property type="project" value="UniProtKB-ARBA"/>
</dbReference>
<organism evidence="4">
    <name type="scientific">Sinorhizobium fredii (strain NBRC 101917 / NGR234)</name>
    <dbReference type="NCBI Taxonomy" id="394"/>
    <lineage>
        <taxon>Bacteria</taxon>
        <taxon>Pseudomonadati</taxon>
        <taxon>Pseudomonadota</taxon>
        <taxon>Alphaproteobacteria</taxon>
        <taxon>Hyphomicrobiales</taxon>
        <taxon>Rhizobiaceae</taxon>
        <taxon>Sinorhizobium/Ensifer group</taxon>
        <taxon>Sinorhizobium</taxon>
    </lineage>
</organism>
<comment type="similarity">
    <text evidence="1">Belongs to the FAH family.</text>
</comment>
<name>Q6W1M6_SINFN</name>
<dbReference type="PATRIC" id="fig|394.7.peg.864"/>
<dbReference type="InterPro" id="IPR051121">
    <property type="entry name" value="FAH"/>
</dbReference>
<dbReference type="InterPro" id="IPR011234">
    <property type="entry name" value="Fumarylacetoacetase-like_C"/>
</dbReference>
<evidence type="ECO:0000313" key="5">
    <source>
        <dbReference type="EMBL" id="ACP21880.1"/>
    </source>
</evidence>
<dbReference type="PANTHER" id="PTHR42796">
    <property type="entry name" value="FUMARYLACETOACETATE HYDROLASE DOMAIN-CONTAINING PROTEIN 2A-RELATED"/>
    <property type="match status" value="1"/>
</dbReference>
<dbReference type="SUPFAM" id="SSF56529">
    <property type="entry name" value="FAH"/>
    <property type="match status" value="1"/>
</dbReference>
<dbReference type="AlphaFoldDB" id="Q6W1M6"/>
<keyword evidence="6" id="KW-1185">Reference proteome</keyword>
<keyword evidence="4" id="KW-0378">Hydrolase</keyword>
<dbReference type="InterPro" id="IPR036663">
    <property type="entry name" value="Fumarylacetoacetase_C_sf"/>
</dbReference>
<dbReference type="OrthoDB" id="5197601at2"/>
<protein>
    <submittedName>
        <fullName evidence="5">5-oxopent-3-ene-1,2,5-tricarboxylate decarboxylase</fullName>
    </submittedName>
    <submittedName>
        <fullName evidence="4">Fumarylacetoacetate hydrolase family protein</fullName>
    </submittedName>
</protein>
<reference evidence="5 6" key="3">
    <citation type="journal article" date="2009" name="Appl. Environ. Microbiol.">
        <title>Rhizobium sp. strain NGR234 possesses a remarkable number of secretion systems.</title>
        <authorList>
            <person name="Schmeisser C."/>
            <person name="Liesegang H."/>
            <person name="Krysciak D."/>
            <person name="Bakkou N."/>
            <person name="Le Quere A."/>
            <person name="Wollherr A."/>
            <person name="Heinemeyer I."/>
            <person name="Morgenstern B."/>
            <person name="Pommerening-Roeser A."/>
            <person name="Flores M."/>
            <person name="Palacios R."/>
            <person name="Brenner S."/>
            <person name="Gottschalk G."/>
            <person name="Schmitz R.A."/>
            <person name="Broughton W.J."/>
            <person name="Perret X."/>
            <person name="Strittmatter A.W."/>
            <person name="Streit W.R."/>
        </authorList>
    </citation>
    <scope>NUCLEOTIDE SEQUENCE [LARGE SCALE GENOMIC DNA]</scope>
    <source>
        <strain evidence="6">NBRC 101917 / NGR234</strain>
        <strain evidence="5">NGR234</strain>
        <plasmid evidence="5">pNGR234b</plasmid>
        <plasmid evidence="6">sym pNGR234b</plasmid>
    </source>
</reference>
<dbReference type="HOGENOM" id="CLU_028458_3_0_5"/>
<dbReference type="Proteomes" id="UP000001054">
    <property type="component" value="Plasmid pNGR234b"/>
</dbReference>
<sequence>MRFLAYTQGNQTGVAVLSNGEWRGAADAGTTYAGSIQAWIEQGGEALWLAGDRLSREPIVDLANVDLLPPILRPGKIVCVGLNYADHTEESGYKQPDHPTLFPRFTSSLIAAGEPIVRPFVSETLDFEGELVAVIGRRGRHISKHDALDHVAGYSIFNDASIREFQHRTPQWTLGKNFDGTGSFGPWFVTADELPRGAAGLRIETRLNGEVVQASNTDQLIFDVATLVSTISEAITLEPGDLIVTGTPSGIGHARNPRLYMRAGDVVEVEIQSIGTLRNPVVDEPLQRAAS</sequence>
<evidence type="ECO:0000313" key="4">
    <source>
        <dbReference type="EMBL" id="AAQ87342.1"/>
    </source>
</evidence>